<reference evidence="1 2" key="1">
    <citation type="submission" date="2022-10" db="EMBL/GenBank/DDBJ databases">
        <title>The complete genomes of actinobacterial strains from the NBC collection.</title>
        <authorList>
            <person name="Joergensen T.S."/>
            <person name="Alvarez Arevalo M."/>
            <person name="Sterndorff E.B."/>
            <person name="Faurdal D."/>
            <person name="Vuksanovic O."/>
            <person name="Mourched A.-S."/>
            <person name="Charusanti P."/>
            <person name="Shaw S."/>
            <person name="Blin K."/>
            <person name="Weber T."/>
        </authorList>
    </citation>
    <scope>NUCLEOTIDE SEQUENCE [LARGE SCALE GENOMIC DNA]</scope>
    <source>
        <strain evidence="1 2">NBC_00206</strain>
    </source>
</reference>
<gene>
    <name evidence="1" type="ORF">OHU27_00235</name>
</gene>
<accession>A0ABZ1ILQ5</accession>
<protein>
    <submittedName>
        <fullName evidence="1">Nucleic acid-binding protein</fullName>
    </submittedName>
</protein>
<name>A0ABZ1ILQ5_9ACTN</name>
<proteinExistence type="predicted"/>
<sequence length="121" mass="14130">MAPTYDFPGDDLIATQQELDQVRADLTAPYKRLQYSIELMEYWQRPEGYWLATSRAYPVSPAWSEQEQQEVAVSRERERDLTEVLLTHAFWSEVPEPERLDACSRLRHAPEREDGEGQETA</sequence>
<evidence type="ECO:0000313" key="2">
    <source>
        <dbReference type="Proteomes" id="UP001622690"/>
    </source>
</evidence>
<evidence type="ECO:0000313" key="1">
    <source>
        <dbReference type="EMBL" id="WTO80936.1"/>
    </source>
</evidence>
<dbReference type="Proteomes" id="UP001622690">
    <property type="component" value="Chromosome"/>
</dbReference>
<keyword evidence="2" id="KW-1185">Reference proteome</keyword>
<dbReference type="EMBL" id="CP108125">
    <property type="protein sequence ID" value="WTO80936.1"/>
    <property type="molecule type" value="Genomic_DNA"/>
</dbReference>
<dbReference type="RefSeq" id="WP_381982920.1">
    <property type="nucleotide sequence ID" value="NZ_CP108125.1"/>
</dbReference>
<organism evidence="1 2">
    <name type="scientific">Streptomyces nigra</name>
    <dbReference type="NCBI Taxonomy" id="1827580"/>
    <lineage>
        <taxon>Bacteria</taxon>
        <taxon>Bacillati</taxon>
        <taxon>Actinomycetota</taxon>
        <taxon>Actinomycetes</taxon>
        <taxon>Kitasatosporales</taxon>
        <taxon>Streptomycetaceae</taxon>
        <taxon>Streptomyces</taxon>
    </lineage>
</organism>